<accession>A0ABU7L8P4</accession>
<dbReference type="PROSITE" id="PS50924">
    <property type="entry name" value="MHYT"/>
    <property type="match status" value="1"/>
</dbReference>
<evidence type="ECO:0000256" key="1">
    <source>
        <dbReference type="PROSITE-ProRule" id="PRU00244"/>
    </source>
</evidence>
<name>A0ABU7L8P4_9NOCA</name>
<evidence type="ECO:0000259" key="2">
    <source>
        <dbReference type="PROSITE" id="PS50924"/>
    </source>
</evidence>
<keyword evidence="1" id="KW-0472">Membrane</keyword>
<feature type="transmembrane region" description="Helical" evidence="1">
    <location>
        <begin position="118"/>
        <end position="136"/>
    </location>
</feature>
<dbReference type="InterPro" id="IPR005330">
    <property type="entry name" value="MHYT_dom"/>
</dbReference>
<organism evidence="3 4">
    <name type="scientific">Rhodococcus artemisiae</name>
    <dbReference type="NCBI Taxonomy" id="714159"/>
    <lineage>
        <taxon>Bacteria</taxon>
        <taxon>Bacillati</taxon>
        <taxon>Actinomycetota</taxon>
        <taxon>Actinomycetes</taxon>
        <taxon>Mycobacteriales</taxon>
        <taxon>Nocardiaceae</taxon>
        <taxon>Rhodococcus</taxon>
    </lineage>
</organism>
<keyword evidence="1" id="KW-1133">Transmembrane helix</keyword>
<dbReference type="PANTHER" id="PTHR35152:SF1">
    <property type="entry name" value="DOMAIN SIGNALLING PROTEIN, PUTATIVE (AFU_ORTHOLOGUE AFUA_5G11310)-RELATED"/>
    <property type="match status" value="1"/>
</dbReference>
<protein>
    <submittedName>
        <fullName evidence="3">MHYT domain-containing protein</fullName>
    </submittedName>
</protein>
<feature type="domain" description="MHYT" evidence="2">
    <location>
        <begin position="10"/>
        <end position="207"/>
    </location>
</feature>
<feature type="transmembrane region" description="Helical" evidence="1">
    <location>
        <begin position="156"/>
        <end position="174"/>
    </location>
</feature>
<feature type="transmembrane region" description="Helical" evidence="1">
    <location>
        <begin position="83"/>
        <end position="106"/>
    </location>
</feature>
<dbReference type="EMBL" id="JAUTXY010000004">
    <property type="protein sequence ID" value="MEE2057915.1"/>
    <property type="molecule type" value="Genomic_DNA"/>
</dbReference>
<proteinExistence type="predicted"/>
<keyword evidence="1" id="KW-0812">Transmembrane</keyword>
<sequence>MSHELHHFSMGMWVFFLAWLTSIVGCYIGLTCARRARQATVRREKRRWTALGSVAIGGIGVWLMHFIGMIGSDIPGAIVRFDLLPTSLSVVLAVGATWFGLSVVDADEPWMQWVPDEVRLPVGGVIMGLGVGAMHYSGTAAIRVSGTLDQALPHVLASFAIGIVAAFTALWFSLEVDRRAVRVPAAALMGCAVVALHYTGMAGISVALDPLAQLPEGMTAVALLFPGFVVGVIALAITVVLLMAAPSDQDLQHEYEIADWIDDVR</sequence>
<comment type="caution">
    <text evidence="3">The sequence shown here is derived from an EMBL/GenBank/DDBJ whole genome shotgun (WGS) entry which is preliminary data.</text>
</comment>
<feature type="transmembrane region" description="Helical" evidence="1">
    <location>
        <begin position="50"/>
        <end position="71"/>
    </location>
</feature>
<dbReference type="Proteomes" id="UP001336020">
    <property type="component" value="Unassembled WGS sequence"/>
</dbReference>
<evidence type="ECO:0000313" key="4">
    <source>
        <dbReference type="Proteomes" id="UP001336020"/>
    </source>
</evidence>
<feature type="transmembrane region" description="Helical" evidence="1">
    <location>
        <begin position="186"/>
        <end position="208"/>
    </location>
</feature>
<feature type="transmembrane region" description="Helical" evidence="1">
    <location>
        <begin position="12"/>
        <end position="30"/>
    </location>
</feature>
<dbReference type="PANTHER" id="PTHR35152">
    <property type="entry name" value="DOMAIN SIGNALLING PROTEIN, PUTATIVE (AFU_ORTHOLOGUE AFUA_5G11310)-RELATED"/>
    <property type="match status" value="1"/>
</dbReference>
<dbReference type="Pfam" id="PF03707">
    <property type="entry name" value="MHYT"/>
    <property type="match status" value="2"/>
</dbReference>
<dbReference type="RefSeq" id="WP_330133160.1">
    <property type="nucleotide sequence ID" value="NZ_JAUTXY010000004.1"/>
</dbReference>
<evidence type="ECO:0000313" key="3">
    <source>
        <dbReference type="EMBL" id="MEE2057915.1"/>
    </source>
</evidence>
<reference evidence="3 4" key="1">
    <citation type="submission" date="2023-07" db="EMBL/GenBank/DDBJ databases">
        <authorList>
            <person name="Girao M."/>
            <person name="Carvalho M.F."/>
        </authorList>
    </citation>
    <scope>NUCLEOTIDE SEQUENCE [LARGE SCALE GENOMIC DNA]</scope>
    <source>
        <strain evidence="3 4">YIM65754</strain>
    </source>
</reference>
<keyword evidence="4" id="KW-1185">Reference proteome</keyword>
<feature type="transmembrane region" description="Helical" evidence="1">
    <location>
        <begin position="220"/>
        <end position="245"/>
    </location>
</feature>
<gene>
    <name evidence="3" type="ORF">Q7514_10305</name>
</gene>